<gene>
    <name evidence="2" type="ORF">FE840_013670</name>
</gene>
<dbReference type="Pfam" id="PF09992">
    <property type="entry name" value="NAGPA"/>
    <property type="match status" value="1"/>
</dbReference>
<name>A0ABX6QSG6_9HYPH</name>
<organism evidence="2 3">
    <name type="scientific">Peteryoungia desertarenae</name>
    <dbReference type="NCBI Taxonomy" id="1813451"/>
    <lineage>
        <taxon>Bacteria</taxon>
        <taxon>Pseudomonadati</taxon>
        <taxon>Pseudomonadota</taxon>
        <taxon>Alphaproteobacteria</taxon>
        <taxon>Hyphomicrobiales</taxon>
        <taxon>Rhizobiaceae</taxon>
        <taxon>Peteryoungia</taxon>
    </lineage>
</organism>
<evidence type="ECO:0000313" key="2">
    <source>
        <dbReference type="EMBL" id="QLF71413.1"/>
    </source>
</evidence>
<dbReference type="InterPro" id="IPR018711">
    <property type="entry name" value="NAGPA"/>
</dbReference>
<sequence>MLCLVPHHLGAPRSRQGLRNAGFLYLLVFFGISCAHPAVAAKCGPIAEQGARYVACEVDPAKSAVRVHHSDPNGRPFGGFDSLARQLWAERRVLTLAMNGGMYHRDLSPVGLLIENGEERSKLIIRGGWGNFHLLPNGVFLVKDGRPQVMETRAFQRSGLQPDFATQSGPMLVIDGKIHPRFLPDSDSFKIRNGVGVDADGHLHLVISRVPVRFYDFALLFRDRLKTKNALYLDGTISSLYSPELDRRDRLFPIGPIISVSEIVPFR</sequence>
<accession>A0ABX6QSG6</accession>
<keyword evidence="2" id="KW-0326">Glycosidase</keyword>
<feature type="domain" description="Phosphodiester glycosidase" evidence="1">
    <location>
        <begin position="96"/>
        <end position="239"/>
    </location>
</feature>
<evidence type="ECO:0000313" key="3">
    <source>
        <dbReference type="Proteomes" id="UP000308530"/>
    </source>
</evidence>
<dbReference type="EMBL" id="CP058350">
    <property type="protein sequence ID" value="QLF71413.1"/>
    <property type="molecule type" value="Genomic_DNA"/>
</dbReference>
<protein>
    <submittedName>
        <fullName evidence="2">Phosphodiester glycosidase family protein</fullName>
    </submittedName>
</protein>
<dbReference type="Proteomes" id="UP000308530">
    <property type="component" value="Chromosome"/>
</dbReference>
<dbReference type="GO" id="GO:0016798">
    <property type="term" value="F:hydrolase activity, acting on glycosyl bonds"/>
    <property type="evidence" value="ECO:0007669"/>
    <property type="project" value="UniProtKB-KW"/>
</dbReference>
<proteinExistence type="predicted"/>
<reference evidence="2 3" key="1">
    <citation type="submission" date="2020-06" db="EMBL/GenBank/DDBJ databases">
        <title>Genome sequence of Rhizobium sp strain ADMK78.</title>
        <authorList>
            <person name="Rahi P."/>
        </authorList>
    </citation>
    <scope>NUCLEOTIDE SEQUENCE [LARGE SCALE GENOMIC DNA]</scope>
    <source>
        <strain evidence="2 3">ADMK78</strain>
    </source>
</reference>
<evidence type="ECO:0000259" key="1">
    <source>
        <dbReference type="Pfam" id="PF09992"/>
    </source>
</evidence>
<keyword evidence="2" id="KW-0378">Hydrolase</keyword>
<keyword evidence="3" id="KW-1185">Reference proteome</keyword>